<evidence type="ECO:0000256" key="2">
    <source>
        <dbReference type="ARBA" id="ARBA00022499"/>
    </source>
</evidence>
<evidence type="ECO:0008006" key="9">
    <source>
        <dbReference type="Google" id="ProtNLM"/>
    </source>
</evidence>
<dbReference type="OMA" id="QCIRGNT"/>
<keyword evidence="2" id="KW-1017">Isopeptide bond</keyword>
<dbReference type="GO" id="GO:0005634">
    <property type="term" value="C:nucleus"/>
    <property type="evidence" value="ECO:0007669"/>
    <property type="project" value="UniProtKB-SubCell"/>
</dbReference>
<keyword evidence="4" id="KW-0539">Nucleus</keyword>
<evidence type="ECO:0000256" key="3">
    <source>
        <dbReference type="ARBA" id="ARBA00022843"/>
    </source>
</evidence>
<proteinExistence type="inferred from homology"/>
<keyword evidence="8" id="KW-1185">Reference proteome</keyword>
<feature type="region of interest" description="Disordered" evidence="6">
    <location>
        <begin position="815"/>
        <end position="904"/>
    </location>
</feature>
<dbReference type="OrthoDB" id="27031at2759"/>
<feature type="region of interest" description="Disordered" evidence="6">
    <location>
        <begin position="1"/>
        <end position="24"/>
    </location>
</feature>
<dbReference type="GO" id="GO:0000793">
    <property type="term" value="C:condensed chromosome"/>
    <property type="evidence" value="ECO:0007669"/>
    <property type="project" value="TreeGrafter"/>
</dbReference>
<evidence type="ECO:0000256" key="5">
    <source>
        <dbReference type="ARBA" id="ARBA00093456"/>
    </source>
</evidence>
<organism evidence="7 8">
    <name type="scientific">Ceratopteris richardii</name>
    <name type="common">Triangle waterfern</name>
    <dbReference type="NCBI Taxonomy" id="49495"/>
    <lineage>
        <taxon>Eukaryota</taxon>
        <taxon>Viridiplantae</taxon>
        <taxon>Streptophyta</taxon>
        <taxon>Embryophyta</taxon>
        <taxon>Tracheophyta</taxon>
        <taxon>Polypodiopsida</taxon>
        <taxon>Polypodiidae</taxon>
        <taxon>Polypodiales</taxon>
        <taxon>Pteridineae</taxon>
        <taxon>Pteridaceae</taxon>
        <taxon>Parkerioideae</taxon>
        <taxon>Ceratopteris</taxon>
    </lineage>
</organism>
<feature type="compositionally biased region" description="Polar residues" evidence="6">
    <location>
        <begin position="875"/>
        <end position="896"/>
    </location>
</feature>
<comment type="similarity">
    <text evidence="5">Belongs to the Fanconi anemia protein FANCD2 family.</text>
</comment>
<dbReference type="Proteomes" id="UP000825935">
    <property type="component" value="Chromosome 32"/>
</dbReference>
<evidence type="ECO:0000313" key="8">
    <source>
        <dbReference type="Proteomes" id="UP000825935"/>
    </source>
</evidence>
<sequence>MASLTTTTKCASSSRQEDDRKSMEGPTSYFLSLLAECGCTLCRQGMVLPIRDIPSFLHKLEFRLKSDSSLTQKFLEGLQDFLLEDSNLHRLLIPFTGCRQSIGSTDSLARLLLSIALIQTQVANILLEKLPEHCIDTGSHSLPSLRDSIPRLILSQLRWLDYLIDGENVTTKLMEVLSICPTSIQKEIICLIPEIVSDDVHELVVCTLEQMLQGESQLLAPILDAFSNLNLKEELLDQVVSIAIASLRTADAEDLPLVVKFLLQSTTAENVRRIVYQLRENLHFTSLASATKATKHDTKMKGKSLMKDWEVLVLETIRSGLCFQNVICEAILKEIRNLDRIQDHKVIDFWLLLIIYANGGPYKKLADSIVKRKAIGGFFGTKLLTQSIKGRIALIQDYFQPLLSLSQGLLACREHVAQQLGSHIYVLLFEDFKDGYHRQEVLGSLITHMGSGVDHEVGSALDALISISSKHPEELLSLSSFINGILDYLEGFQDNHLHQVYKVFGQLALTTWANGPVAKGSSVANELLIVLRKQITNPDTRYKRMGIIGVIKLMSCLSGDYDLSRLPSTGETQASFDETFGLLQLIMEICKTSSAARSFFYDELAVLCESVSLHPSIIEWVSKQTIEFESLFLLDLEAGNVPTELKSSESLEGDAWMNLDGEVSPILLNIQNLLMSDGTSSAQALIFLPSSFRLLAAVERATNHGSLGNIDALLGCPLYLPSHQLFIGDEWHGLSEQIKESLCLSIYYGINWIRELINAYSTQVHCSNESLTQASREEISTKLLKRMRNLILLEILLGECIKTVPSLSLPVLHSEADRQDRRNHISNSKKEPVSKLQKKRKAANLEEFNASTSQLEKNDTQVSNGRQKQKKIQDCFSQKSKDSPTQQQVTGVTQASGHLKHERASQLEEQRWKFRPLCVDSLSILSIPQYKPSLDCCLDPCAELPIHLYLLRDLLHKLESLEIQTRRVTLGVSSSHSTKLPSGLGPMNAAHLFKRLKPVFPSLRTHLDTAARILCAGSGFKLSDSCKEHWNTEALSAGNPDFNFPVESQCATAGSILAVTIRCLSKVFTSSELVCESSVPTITGILLAFDTVNSQNKFIHDLLPPPSPGSLEYAFCIAYSYLDELFEAAATISFSVATDLVMAQKSLVSCAEGLMEACKEAIQRSGSFRSTSFLSYLKNRLSVSAGRVLQHQWKYDGQGKCWSKGDLVQPLLKMFLEYNDAPLELLEELACNIMPQVPVQKTGTKDVIQGYPTLCPGNLLVWYRVQLEEHLKIFTKMIKDALSMQKSKTAKEDSIDFTLVRARQCATILVSLVNLSKIHPDKVALHSVAVKFGGKFIDCFLKGIDFWQAQYVARKDAINAVVKELQKATRTIQTLCSEAKGSKKMPVTSKVPAVKRSLERYVFCIKALLHSTSQGNSFWMGNLKHKNLQGDEVGSQLPVSDEERDEVASVGDDDDEAEQAELGGSGDEIDATHDPCPELSERKSRIRSLGGRIYWNYKLALLAR</sequence>
<dbReference type="Pfam" id="PF14631">
    <property type="entry name" value="FancD2"/>
    <property type="match status" value="2"/>
</dbReference>
<dbReference type="GO" id="GO:0031573">
    <property type="term" value="P:mitotic intra-S DNA damage checkpoint signaling"/>
    <property type="evidence" value="ECO:0007669"/>
    <property type="project" value="TreeGrafter"/>
</dbReference>
<feature type="compositionally biased region" description="Basic and acidic residues" evidence="6">
    <location>
        <begin position="1470"/>
        <end position="1483"/>
    </location>
</feature>
<dbReference type="GO" id="GO:1990918">
    <property type="term" value="P:double-strand break repair involved in meiotic recombination"/>
    <property type="evidence" value="ECO:0007669"/>
    <property type="project" value="TreeGrafter"/>
</dbReference>
<evidence type="ECO:0000256" key="6">
    <source>
        <dbReference type="SAM" id="MobiDB-lite"/>
    </source>
</evidence>
<feature type="compositionally biased region" description="Polar residues" evidence="6">
    <location>
        <begin position="1"/>
        <end position="14"/>
    </location>
</feature>
<feature type="region of interest" description="Disordered" evidence="6">
    <location>
        <begin position="1433"/>
        <end position="1483"/>
    </location>
</feature>
<evidence type="ECO:0000313" key="7">
    <source>
        <dbReference type="EMBL" id="KAH7286611.1"/>
    </source>
</evidence>
<keyword evidence="3" id="KW-0832">Ubl conjugation</keyword>
<protein>
    <recommendedName>
        <fullName evidence="9">Fanconi anemia group D2 protein</fullName>
    </recommendedName>
</protein>
<dbReference type="PANTHER" id="PTHR32086:SF0">
    <property type="entry name" value="FANCONI ANEMIA GROUP D2 PROTEIN"/>
    <property type="match status" value="1"/>
</dbReference>
<dbReference type="InterPro" id="IPR029448">
    <property type="entry name" value="FANCD2"/>
</dbReference>
<feature type="compositionally biased region" description="Basic and acidic residues" evidence="6">
    <location>
        <begin position="815"/>
        <end position="833"/>
    </location>
</feature>
<dbReference type="GO" id="GO:0007129">
    <property type="term" value="P:homologous chromosome pairing at meiosis"/>
    <property type="evidence" value="ECO:0007669"/>
    <property type="project" value="TreeGrafter"/>
</dbReference>
<dbReference type="GO" id="GO:0036297">
    <property type="term" value="P:interstrand cross-link repair"/>
    <property type="evidence" value="ECO:0007669"/>
    <property type="project" value="TreeGrafter"/>
</dbReference>
<evidence type="ECO:0000256" key="1">
    <source>
        <dbReference type="ARBA" id="ARBA00004123"/>
    </source>
</evidence>
<dbReference type="PANTHER" id="PTHR32086">
    <property type="entry name" value="FANCONI ANEMIA GROUP D2 PROTEIN"/>
    <property type="match status" value="1"/>
</dbReference>
<gene>
    <name evidence="7" type="ORF">KP509_32G015100</name>
</gene>
<evidence type="ECO:0000256" key="4">
    <source>
        <dbReference type="ARBA" id="ARBA00023242"/>
    </source>
</evidence>
<accession>A0A8T2QTC0</accession>
<feature type="compositionally biased region" description="Polar residues" evidence="6">
    <location>
        <begin position="849"/>
        <end position="866"/>
    </location>
</feature>
<name>A0A8T2QTC0_CERRI</name>
<feature type="compositionally biased region" description="Acidic residues" evidence="6">
    <location>
        <begin position="1440"/>
        <end position="1459"/>
    </location>
</feature>
<comment type="subcellular location">
    <subcellularLocation>
        <location evidence="1">Nucleus</location>
    </subcellularLocation>
</comment>
<reference evidence="7" key="1">
    <citation type="submission" date="2021-08" db="EMBL/GenBank/DDBJ databases">
        <title>WGS assembly of Ceratopteris richardii.</title>
        <authorList>
            <person name="Marchant D.B."/>
            <person name="Chen G."/>
            <person name="Jenkins J."/>
            <person name="Shu S."/>
            <person name="Leebens-Mack J."/>
            <person name="Grimwood J."/>
            <person name="Schmutz J."/>
            <person name="Soltis P."/>
            <person name="Soltis D."/>
            <person name="Chen Z.-H."/>
        </authorList>
    </citation>
    <scope>NUCLEOTIDE SEQUENCE</scope>
    <source>
        <strain evidence="7">Whitten #5841</strain>
        <tissue evidence="7">Leaf</tissue>
    </source>
</reference>
<comment type="caution">
    <text evidence="7">The sequence shown here is derived from an EMBL/GenBank/DDBJ whole genome shotgun (WGS) entry which is preliminary data.</text>
</comment>
<dbReference type="EMBL" id="CM035437">
    <property type="protein sequence ID" value="KAH7286611.1"/>
    <property type="molecule type" value="Genomic_DNA"/>
</dbReference>
<dbReference type="GO" id="GO:0070182">
    <property type="term" value="F:DNA polymerase binding"/>
    <property type="evidence" value="ECO:0007669"/>
    <property type="project" value="TreeGrafter"/>
</dbReference>